<keyword evidence="3" id="KW-1185">Reference proteome</keyword>
<evidence type="ECO:0000256" key="1">
    <source>
        <dbReference type="SAM" id="MobiDB-lite"/>
    </source>
</evidence>
<gene>
    <name evidence="2" type="ORF">NDU88_000568</name>
</gene>
<reference evidence="2" key="1">
    <citation type="journal article" date="2022" name="bioRxiv">
        <title>Sequencing and chromosome-scale assembly of the giantPleurodeles waltlgenome.</title>
        <authorList>
            <person name="Brown T."/>
            <person name="Elewa A."/>
            <person name="Iarovenko S."/>
            <person name="Subramanian E."/>
            <person name="Araus A.J."/>
            <person name="Petzold A."/>
            <person name="Susuki M."/>
            <person name="Suzuki K.-i.T."/>
            <person name="Hayashi T."/>
            <person name="Toyoda A."/>
            <person name="Oliveira C."/>
            <person name="Osipova E."/>
            <person name="Leigh N.D."/>
            <person name="Simon A."/>
            <person name="Yun M.H."/>
        </authorList>
    </citation>
    <scope>NUCLEOTIDE SEQUENCE</scope>
    <source>
        <strain evidence="2">20211129_DDA</strain>
        <tissue evidence="2">Liver</tissue>
    </source>
</reference>
<proteinExistence type="predicted"/>
<accession>A0AAV7VXS9</accession>
<feature type="region of interest" description="Disordered" evidence="1">
    <location>
        <begin position="1"/>
        <end position="20"/>
    </location>
</feature>
<sequence>MVSGRRGGREEPQDGGRCAPAVNSGFAWLSGLTGLGERHPEISCCPTRVRTSASPPGRRYFPGDLEQCGSRPRIRGHTVGSQRR</sequence>
<protein>
    <submittedName>
        <fullName evidence="2">Uncharacterized protein</fullName>
    </submittedName>
</protein>
<evidence type="ECO:0000313" key="2">
    <source>
        <dbReference type="EMBL" id="KAJ1205133.1"/>
    </source>
</evidence>
<dbReference type="Proteomes" id="UP001066276">
    <property type="component" value="Chromosome 1_2"/>
</dbReference>
<comment type="caution">
    <text evidence="2">The sequence shown here is derived from an EMBL/GenBank/DDBJ whole genome shotgun (WGS) entry which is preliminary data.</text>
</comment>
<evidence type="ECO:0000313" key="3">
    <source>
        <dbReference type="Proteomes" id="UP001066276"/>
    </source>
</evidence>
<feature type="compositionally biased region" description="Basic residues" evidence="1">
    <location>
        <begin position="72"/>
        <end position="84"/>
    </location>
</feature>
<dbReference type="AlphaFoldDB" id="A0AAV7VXS9"/>
<name>A0AAV7VXS9_PLEWA</name>
<feature type="region of interest" description="Disordered" evidence="1">
    <location>
        <begin position="47"/>
        <end position="84"/>
    </location>
</feature>
<organism evidence="2 3">
    <name type="scientific">Pleurodeles waltl</name>
    <name type="common">Iberian ribbed newt</name>
    <dbReference type="NCBI Taxonomy" id="8319"/>
    <lineage>
        <taxon>Eukaryota</taxon>
        <taxon>Metazoa</taxon>
        <taxon>Chordata</taxon>
        <taxon>Craniata</taxon>
        <taxon>Vertebrata</taxon>
        <taxon>Euteleostomi</taxon>
        <taxon>Amphibia</taxon>
        <taxon>Batrachia</taxon>
        <taxon>Caudata</taxon>
        <taxon>Salamandroidea</taxon>
        <taxon>Salamandridae</taxon>
        <taxon>Pleurodelinae</taxon>
        <taxon>Pleurodeles</taxon>
    </lineage>
</organism>
<dbReference type="EMBL" id="JANPWB010000002">
    <property type="protein sequence ID" value="KAJ1205133.1"/>
    <property type="molecule type" value="Genomic_DNA"/>
</dbReference>